<evidence type="ECO:0008006" key="10">
    <source>
        <dbReference type="Google" id="ProtNLM"/>
    </source>
</evidence>
<dbReference type="InterPro" id="IPR053166">
    <property type="entry name" value="UPF0718_permease"/>
</dbReference>
<dbReference type="OrthoDB" id="9777774at2"/>
<evidence type="ECO:0000256" key="6">
    <source>
        <dbReference type="ARBA" id="ARBA00023136"/>
    </source>
</evidence>
<keyword evidence="4 7" id="KW-0812">Transmembrane</keyword>
<organism evidence="8 9">
    <name type="scientific">Halovibrio salipaludis</name>
    <dbReference type="NCBI Taxonomy" id="2032626"/>
    <lineage>
        <taxon>Bacteria</taxon>
        <taxon>Pseudomonadati</taxon>
        <taxon>Pseudomonadota</taxon>
        <taxon>Gammaproteobacteria</taxon>
        <taxon>Oceanospirillales</taxon>
        <taxon>Halomonadaceae</taxon>
        <taxon>Halovibrio</taxon>
    </lineage>
</organism>
<name>A0A2A2F8S7_9GAMM</name>
<dbReference type="Proteomes" id="UP000218896">
    <property type="component" value="Unassembled WGS sequence"/>
</dbReference>
<dbReference type="RefSeq" id="WP_095616840.1">
    <property type="nucleotide sequence ID" value="NZ_NSKD01000002.1"/>
</dbReference>
<evidence type="ECO:0000256" key="4">
    <source>
        <dbReference type="ARBA" id="ARBA00022692"/>
    </source>
</evidence>
<keyword evidence="9" id="KW-1185">Reference proteome</keyword>
<feature type="transmembrane region" description="Helical" evidence="7">
    <location>
        <begin position="270"/>
        <end position="292"/>
    </location>
</feature>
<evidence type="ECO:0000256" key="2">
    <source>
        <dbReference type="ARBA" id="ARBA00006386"/>
    </source>
</evidence>
<feature type="transmembrane region" description="Helical" evidence="7">
    <location>
        <begin position="137"/>
        <end position="157"/>
    </location>
</feature>
<accession>A0A2A2F8S7</accession>
<evidence type="ECO:0000313" key="9">
    <source>
        <dbReference type="Proteomes" id="UP000218896"/>
    </source>
</evidence>
<feature type="transmembrane region" description="Helical" evidence="7">
    <location>
        <begin position="211"/>
        <end position="229"/>
    </location>
</feature>
<comment type="similarity">
    <text evidence="2">Belongs to the UPF0718 family.</text>
</comment>
<reference evidence="8 9" key="1">
    <citation type="submission" date="2017-08" db="EMBL/GenBank/DDBJ databases">
        <title>Halovibrio sewagensis sp. nov., isolated from wastewater of high salinity.</title>
        <authorList>
            <person name="Dong X."/>
            <person name="Zhang G."/>
        </authorList>
    </citation>
    <scope>NUCLEOTIDE SEQUENCE [LARGE SCALE GENOMIC DNA]</scope>
    <source>
        <strain evidence="8 9">YL5-2</strain>
    </source>
</reference>
<dbReference type="EMBL" id="NSKD01000002">
    <property type="protein sequence ID" value="PAU81114.1"/>
    <property type="molecule type" value="Genomic_DNA"/>
</dbReference>
<evidence type="ECO:0000256" key="3">
    <source>
        <dbReference type="ARBA" id="ARBA00022475"/>
    </source>
</evidence>
<comment type="subcellular location">
    <subcellularLocation>
        <location evidence="1">Cell membrane</location>
        <topology evidence="1">Multi-pass membrane protein</topology>
    </subcellularLocation>
</comment>
<gene>
    <name evidence="8" type="ORF">CK501_06005</name>
</gene>
<dbReference type="AlphaFoldDB" id="A0A2A2F8S7"/>
<comment type="caution">
    <text evidence="8">The sequence shown here is derived from an EMBL/GenBank/DDBJ whole genome shotgun (WGS) entry which is preliminary data.</text>
</comment>
<feature type="transmembrane region" description="Helical" evidence="7">
    <location>
        <begin position="111"/>
        <end position="131"/>
    </location>
</feature>
<feature type="transmembrane region" description="Helical" evidence="7">
    <location>
        <begin position="77"/>
        <end position="99"/>
    </location>
</feature>
<dbReference type="Pfam" id="PF03773">
    <property type="entry name" value="ArsP_1"/>
    <property type="match status" value="1"/>
</dbReference>
<feature type="transmembrane region" description="Helical" evidence="7">
    <location>
        <begin position="39"/>
        <end position="57"/>
    </location>
</feature>
<evidence type="ECO:0000256" key="7">
    <source>
        <dbReference type="SAM" id="Phobius"/>
    </source>
</evidence>
<evidence type="ECO:0000256" key="1">
    <source>
        <dbReference type="ARBA" id="ARBA00004651"/>
    </source>
</evidence>
<keyword evidence="6 7" id="KW-0472">Membrane</keyword>
<keyword evidence="3" id="KW-1003">Cell membrane</keyword>
<evidence type="ECO:0000313" key="8">
    <source>
        <dbReference type="EMBL" id="PAU81114.1"/>
    </source>
</evidence>
<dbReference type="GO" id="GO:0005886">
    <property type="term" value="C:plasma membrane"/>
    <property type="evidence" value="ECO:0007669"/>
    <property type="project" value="UniProtKB-SubCell"/>
</dbReference>
<protein>
    <recommendedName>
        <fullName evidence="10">Permease</fullName>
    </recommendedName>
</protein>
<dbReference type="PANTHER" id="PTHR42775:SF1">
    <property type="entry name" value="PERMEASE RV2963-RELATED"/>
    <property type="match status" value="1"/>
</dbReference>
<keyword evidence="5 7" id="KW-1133">Transmembrane helix</keyword>
<evidence type="ECO:0000256" key="5">
    <source>
        <dbReference type="ARBA" id="ARBA00022989"/>
    </source>
</evidence>
<dbReference type="InterPro" id="IPR005524">
    <property type="entry name" value="DUF318"/>
</dbReference>
<proteinExistence type="inferred from homology"/>
<dbReference type="PANTHER" id="PTHR42775">
    <property type="entry name" value="PERMEASE RV2963-RELATED"/>
    <property type="match status" value="1"/>
</dbReference>
<sequence>MLAIFTWLADWIVYRSLGFEEGTRLADAMHFFVEDTSKILVLLVVMIYVIALARASLNLERVRYYIQHRHRLTGYFLGSGFGAITPFCSCSSIPLFLGFTSAGIPLGVTMAFLFTSPIINEVAVIMLWGLLGWQFTLVYVVIGVLVGVSGGMILDLLRGERWLQSFAAKAYQQAESGVQNSPDAGDLPQKLTLKDRHRFASSEVRDIVGRIWKWVLIGVALGSALHGFVPEGWFAQNLGSGQWWSVPAGVLAGLPLYSNATAVIPVMESLIVKGLPVGTTLAFCMSTVAASFPEFIMLKQVMQYRLLGLIFVILLLNFMVVGWIMNAVSPWLFAGA</sequence>
<feature type="transmembrane region" description="Helical" evidence="7">
    <location>
        <begin position="304"/>
        <end position="325"/>
    </location>
</feature>